<evidence type="ECO:0000256" key="2">
    <source>
        <dbReference type="SAM" id="SignalP"/>
    </source>
</evidence>
<name>A0A518HVD9_9BACT</name>
<evidence type="ECO:0000313" key="3">
    <source>
        <dbReference type="EMBL" id="QDV44734.1"/>
    </source>
</evidence>
<reference evidence="3 4" key="1">
    <citation type="submission" date="2019-03" db="EMBL/GenBank/DDBJ databases">
        <title>Deep-cultivation of Planctomycetes and their phenomic and genomic characterization uncovers novel biology.</title>
        <authorList>
            <person name="Wiegand S."/>
            <person name="Jogler M."/>
            <person name="Boedeker C."/>
            <person name="Pinto D."/>
            <person name="Vollmers J."/>
            <person name="Rivas-Marin E."/>
            <person name="Kohn T."/>
            <person name="Peeters S.H."/>
            <person name="Heuer A."/>
            <person name="Rast P."/>
            <person name="Oberbeckmann S."/>
            <person name="Bunk B."/>
            <person name="Jeske O."/>
            <person name="Meyerdierks A."/>
            <person name="Storesund J.E."/>
            <person name="Kallscheuer N."/>
            <person name="Luecker S."/>
            <person name="Lage O.M."/>
            <person name="Pohl T."/>
            <person name="Merkel B.J."/>
            <person name="Hornburger P."/>
            <person name="Mueller R.-W."/>
            <person name="Bruemmer F."/>
            <person name="Labrenz M."/>
            <person name="Spormann A.M."/>
            <person name="Op den Camp H."/>
            <person name="Overmann J."/>
            <person name="Amann R."/>
            <person name="Jetten M.S.M."/>
            <person name="Mascher T."/>
            <person name="Medema M.H."/>
            <person name="Devos D.P."/>
            <person name="Kaster A.-K."/>
            <person name="Ovreas L."/>
            <person name="Rohde M."/>
            <person name="Galperin M.Y."/>
            <person name="Jogler C."/>
        </authorList>
    </citation>
    <scope>NUCLEOTIDE SEQUENCE [LARGE SCALE GENOMIC DNA]</scope>
    <source>
        <strain evidence="3 4">Enr13</strain>
    </source>
</reference>
<keyword evidence="4" id="KW-1185">Reference proteome</keyword>
<evidence type="ECO:0000313" key="4">
    <source>
        <dbReference type="Proteomes" id="UP000319004"/>
    </source>
</evidence>
<organism evidence="3 4">
    <name type="scientific">Stieleria neptunia</name>
    <dbReference type="NCBI Taxonomy" id="2527979"/>
    <lineage>
        <taxon>Bacteria</taxon>
        <taxon>Pseudomonadati</taxon>
        <taxon>Planctomycetota</taxon>
        <taxon>Planctomycetia</taxon>
        <taxon>Pirellulales</taxon>
        <taxon>Pirellulaceae</taxon>
        <taxon>Stieleria</taxon>
    </lineage>
</organism>
<feature type="compositionally biased region" description="Basic and acidic residues" evidence="1">
    <location>
        <begin position="169"/>
        <end position="232"/>
    </location>
</feature>
<feature type="compositionally biased region" description="Basic and acidic residues" evidence="1">
    <location>
        <begin position="241"/>
        <end position="325"/>
    </location>
</feature>
<feature type="region of interest" description="Disordered" evidence="1">
    <location>
        <begin position="169"/>
        <end position="384"/>
    </location>
</feature>
<accession>A0A518HVD9</accession>
<evidence type="ECO:0000256" key="1">
    <source>
        <dbReference type="SAM" id="MobiDB-lite"/>
    </source>
</evidence>
<feature type="compositionally biased region" description="Low complexity" evidence="1">
    <location>
        <begin position="540"/>
        <end position="555"/>
    </location>
</feature>
<protein>
    <recommendedName>
        <fullName evidence="5">Chromosome partition protein Smc</fullName>
    </recommendedName>
</protein>
<dbReference type="EMBL" id="CP037423">
    <property type="protein sequence ID" value="QDV44734.1"/>
    <property type="molecule type" value="Genomic_DNA"/>
</dbReference>
<sequence precursor="true">MWDNDLMNESNRSVTRRAAMRPSTPFRVLAAALFVLSASLCGAVTATAQDPAPESDLVLRQAGVADRYQRLEELLLRLADVEAAENPDRAALLRQAAKQSREKFVLQQLRNASEALRNEKFSDAVNNQDSASVGLAEILKLLTSEDRANRIRDEKERLSKMIKDLKRIERSQRSTRARTENGAELDQLEKEQESIADRGQKLKDQLAEENGGEKESGDKESGDKESGDKEGEDKEGEDKEGEAKEGEAKEGEAKEGEAKEGEAKEGEAKEGEAKEGEAKEGEAKEGEAKEGEAKEGEAKEGEAKEGEAKEGEAKEGEAKEGEAKPGSEQQSQQGEQGQQGEQSQQPQSPQQQAEQKLQQAIEKMRQAEQDLEQSKRDEAVEDQLAAEENLRQAIDELEQILRQLREEEMQRELARLESRLKKMAAMQSKVIDDTAELAATPKSQRNRQTDLKAGDLSFDQKKITVEADRAMLLLREEGSSVAFPEVVAQIRDESERIAQRLGKTQIDAVTQGMQQDVLAAIEEMIGALQQAQRDLEKQKQQGQSAPQQAGQPGEQPLVGAISELKLIRTMETRIKSTTQRYAGLLQSDETSAQDVLPLLKNLSDRQARLYKITRDLVMQRNK</sequence>
<gene>
    <name evidence="3" type="ORF">Enr13x_46030</name>
</gene>
<feature type="chain" id="PRO_5021816260" description="Chromosome partition protein Smc" evidence="2">
    <location>
        <begin position="49"/>
        <end position="622"/>
    </location>
</feature>
<feature type="signal peptide" evidence="2">
    <location>
        <begin position="1"/>
        <end position="48"/>
    </location>
</feature>
<feature type="region of interest" description="Disordered" evidence="1">
    <location>
        <begin position="532"/>
        <end position="555"/>
    </location>
</feature>
<evidence type="ECO:0008006" key="5">
    <source>
        <dbReference type="Google" id="ProtNLM"/>
    </source>
</evidence>
<proteinExistence type="predicted"/>
<keyword evidence="2" id="KW-0732">Signal</keyword>
<dbReference type="AlphaFoldDB" id="A0A518HVD9"/>
<feature type="compositionally biased region" description="Basic and acidic residues" evidence="1">
    <location>
        <begin position="362"/>
        <end position="378"/>
    </location>
</feature>
<dbReference type="Proteomes" id="UP000319004">
    <property type="component" value="Chromosome"/>
</dbReference>
<feature type="compositionally biased region" description="Low complexity" evidence="1">
    <location>
        <begin position="326"/>
        <end position="359"/>
    </location>
</feature>
<dbReference type="KEGG" id="snep:Enr13x_46030"/>